<evidence type="ECO:0000256" key="1">
    <source>
        <dbReference type="SAM" id="MobiDB-lite"/>
    </source>
</evidence>
<dbReference type="AlphaFoldDB" id="A0AAP0K8R1"/>
<protein>
    <submittedName>
        <fullName evidence="2">Uncharacterized protein</fullName>
    </submittedName>
</protein>
<name>A0AAP0K8R1_9MAGN</name>
<gene>
    <name evidence="2" type="ORF">Scep_006182</name>
</gene>
<dbReference type="EMBL" id="JBBNAG010000003">
    <property type="protein sequence ID" value="KAK9147425.1"/>
    <property type="molecule type" value="Genomic_DNA"/>
</dbReference>
<evidence type="ECO:0000313" key="3">
    <source>
        <dbReference type="Proteomes" id="UP001419268"/>
    </source>
</evidence>
<evidence type="ECO:0000313" key="2">
    <source>
        <dbReference type="EMBL" id="KAK9147425.1"/>
    </source>
</evidence>
<proteinExistence type="predicted"/>
<feature type="region of interest" description="Disordered" evidence="1">
    <location>
        <begin position="1"/>
        <end position="40"/>
    </location>
</feature>
<feature type="compositionally biased region" description="Basic and acidic residues" evidence="1">
    <location>
        <begin position="9"/>
        <end position="18"/>
    </location>
</feature>
<reference evidence="2 3" key="1">
    <citation type="submission" date="2024-01" db="EMBL/GenBank/DDBJ databases">
        <title>Genome assemblies of Stephania.</title>
        <authorList>
            <person name="Yang L."/>
        </authorList>
    </citation>
    <scope>NUCLEOTIDE SEQUENCE [LARGE SCALE GENOMIC DNA]</scope>
    <source>
        <strain evidence="2">JXDWG</strain>
        <tissue evidence="2">Leaf</tissue>
    </source>
</reference>
<comment type="caution">
    <text evidence="2">The sequence shown here is derived from an EMBL/GenBank/DDBJ whole genome shotgun (WGS) entry which is preliminary data.</text>
</comment>
<feature type="compositionally biased region" description="Polar residues" evidence="1">
    <location>
        <begin position="26"/>
        <end position="40"/>
    </location>
</feature>
<sequence length="84" mass="9429">MPPQQNNIQRDDDLEMRATCHCGEGSNFTSGGESSSDSQLKVNEELEFSTLFMESLSVSGEVTIILETTTRIFKEGYEKLNYLT</sequence>
<organism evidence="2 3">
    <name type="scientific">Stephania cephalantha</name>
    <dbReference type="NCBI Taxonomy" id="152367"/>
    <lineage>
        <taxon>Eukaryota</taxon>
        <taxon>Viridiplantae</taxon>
        <taxon>Streptophyta</taxon>
        <taxon>Embryophyta</taxon>
        <taxon>Tracheophyta</taxon>
        <taxon>Spermatophyta</taxon>
        <taxon>Magnoliopsida</taxon>
        <taxon>Ranunculales</taxon>
        <taxon>Menispermaceae</taxon>
        <taxon>Menispermoideae</taxon>
        <taxon>Cissampelideae</taxon>
        <taxon>Stephania</taxon>
    </lineage>
</organism>
<accession>A0AAP0K8R1</accession>
<keyword evidence="3" id="KW-1185">Reference proteome</keyword>
<dbReference type="Proteomes" id="UP001419268">
    <property type="component" value="Unassembled WGS sequence"/>
</dbReference>